<dbReference type="PANTHER" id="PTHR33074">
    <property type="entry name" value="EXPRESSED PROTEIN-RELATED"/>
    <property type="match status" value="1"/>
</dbReference>
<gene>
    <name evidence="2" type="ORF">SEVIR_9G518900v2</name>
</gene>
<evidence type="ECO:0000313" key="2">
    <source>
        <dbReference type="EMBL" id="TKV97804.1"/>
    </source>
</evidence>
<protein>
    <recommendedName>
        <fullName evidence="1">DUF1618 domain-containing protein</fullName>
    </recommendedName>
</protein>
<name>A0A4U6TAF3_SETVI</name>
<dbReference type="EMBL" id="CM016560">
    <property type="protein sequence ID" value="TKV97804.1"/>
    <property type="molecule type" value="Genomic_DNA"/>
</dbReference>
<feature type="domain" description="DUF1618" evidence="1">
    <location>
        <begin position="148"/>
        <end position="308"/>
    </location>
</feature>
<proteinExistence type="predicted"/>
<dbReference type="Proteomes" id="UP000298652">
    <property type="component" value="Chromosome 9"/>
</dbReference>
<dbReference type="Pfam" id="PF07762">
    <property type="entry name" value="DUF1618"/>
    <property type="match status" value="1"/>
</dbReference>
<keyword evidence="3" id="KW-1185">Reference proteome</keyword>
<dbReference type="Gramene" id="TKV97804">
    <property type="protein sequence ID" value="TKV97804"/>
    <property type="gene ID" value="SEVIR_9G518900v2"/>
</dbReference>
<accession>A0A4U6TAF3</accession>
<evidence type="ECO:0000313" key="3">
    <source>
        <dbReference type="Proteomes" id="UP000298652"/>
    </source>
</evidence>
<dbReference type="PANTHER" id="PTHR33074:SF102">
    <property type="entry name" value="DUF1618 DOMAIN-CONTAINING PROTEIN"/>
    <property type="match status" value="1"/>
</dbReference>
<dbReference type="AlphaFoldDB" id="A0A4U6TAF3"/>
<dbReference type="InterPro" id="IPR011676">
    <property type="entry name" value="DUF1618"/>
</dbReference>
<dbReference type="OMA" id="PRCAREY"/>
<reference evidence="2" key="1">
    <citation type="submission" date="2019-03" db="EMBL/GenBank/DDBJ databases">
        <title>WGS assembly of Setaria viridis.</title>
        <authorList>
            <person name="Huang P."/>
            <person name="Jenkins J."/>
            <person name="Grimwood J."/>
            <person name="Barry K."/>
            <person name="Healey A."/>
            <person name="Mamidi S."/>
            <person name="Sreedasyam A."/>
            <person name="Shu S."/>
            <person name="Feldman M."/>
            <person name="Wu J."/>
            <person name="Yu Y."/>
            <person name="Chen C."/>
            <person name="Johnson J."/>
            <person name="Rokhsar D."/>
            <person name="Baxter I."/>
            <person name="Schmutz J."/>
            <person name="Brutnell T."/>
            <person name="Kellogg E."/>
        </authorList>
    </citation>
    <scope>NUCLEOTIDE SEQUENCE [LARGE SCALE GENOMIC DNA]</scope>
</reference>
<evidence type="ECO:0000259" key="1">
    <source>
        <dbReference type="Pfam" id="PF07762"/>
    </source>
</evidence>
<sequence>MSRSDAAAASGRAGPPAWILLDTKAVLADRRNATTASARTSTGKDIQVTFFAADPPRDSYFCLVDGRPDSPLPQLHDAPIGIVPFGGDGFVLAAVKSKRGYEEDGTYELHVFRSDRGTWASTVLELGSDVCLGPLDKVIALGGGELGWVNLRKVILAVDVLGESPKPRVIPLPKLLPTNQINLLRPMPRCAREYRDVVVCAADGWIRCVEMEHQVRRVLPEMLDVSSSDVLHDSDLPVNRTAASDCWRKESLVHVDDILANDDTGHTSSLLREMLGGEGDGGDDPALTVKDLMMDVPSLSIHGGDVVYIMSKVKDTDTKTWAVAVDMGNKTLVEVAPISVQGHGSIGTDYLSCGLSRYLKTD</sequence>
<organism evidence="2 3">
    <name type="scientific">Setaria viridis</name>
    <name type="common">Green bristlegrass</name>
    <name type="synonym">Setaria italica subsp. viridis</name>
    <dbReference type="NCBI Taxonomy" id="4556"/>
    <lineage>
        <taxon>Eukaryota</taxon>
        <taxon>Viridiplantae</taxon>
        <taxon>Streptophyta</taxon>
        <taxon>Embryophyta</taxon>
        <taxon>Tracheophyta</taxon>
        <taxon>Spermatophyta</taxon>
        <taxon>Magnoliopsida</taxon>
        <taxon>Liliopsida</taxon>
        <taxon>Poales</taxon>
        <taxon>Poaceae</taxon>
        <taxon>PACMAD clade</taxon>
        <taxon>Panicoideae</taxon>
        <taxon>Panicodae</taxon>
        <taxon>Paniceae</taxon>
        <taxon>Cenchrinae</taxon>
        <taxon>Setaria</taxon>
    </lineage>
</organism>